<feature type="compositionally biased region" description="Low complexity" evidence="1">
    <location>
        <begin position="1"/>
        <end position="13"/>
    </location>
</feature>
<dbReference type="RefSeq" id="XP_029345990.1">
    <property type="nucleotide sequence ID" value="XM_029490130.1"/>
</dbReference>
<dbReference type="EnsemblMetazoa" id="XM_029490131.1">
    <property type="protein sequence ID" value="XP_029345991.1"/>
    <property type="gene ID" value="LOC100573630"/>
</dbReference>
<feature type="compositionally biased region" description="Polar residues" evidence="1">
    <location>
        <begin position="305"/>
        <end position="326"/>
    </location>
</feature>
<dbReference type="GeneID" id="100573630"/>
<evidence type="ECO:0000313" key="3">
    <source>
        <dbReference type="Proteomes" id="UP000007819"/>
    </source>
</evidence>
<dbReference type="OrthoDB" id="362021at2759"/>
<evidence type="ECO:0008006" key="4">
    <source>
        <dbReference type="Google" id="ProtNLM"/>
    </source>
</evidence>
<evidence type="ECO:0000313" key="2">
    <source>
        <dbReference type="EnsemblMetazoa" id="XP_029345990.1"/>
    </source>
</evidence>
<dbReference type="GO" id="GO:0007076">
    <property type="term" value="P:mitotic chromosome condensation"/>
    <property type="evidence" value="ECO:0007669"/>
    <property type="project" value="InterPro"/>
</dbReference>
<dbReference type="Proteomes" id="UP000007819">
    <property type="component" value="Chromosome A2"/>
</dbReference>
<dbReference type="AlphaFoldDB" id="A0A8R2JTQ1"/>
<reference evidence="3" key="1">
    <citation type="submission" date="2010-06" db="EMBL/GenBank/DDBJ databases">
        <authorList>
            <person name="Jiang H."/>
            <person name="Abraham K."/>
            <person name="Ali S."/>
            <person name="Alsbrooks S.L."/>
            <person name="Anim B.N."/>
            <person name="Anosike U.S."/>
            <person name="Attaway T."/>
            <person name="Bandaranaike D.P."/>
            <person name="Battles P.K."/>
            <person name="Bell S.N."/>
            <person name="Bell A.V."/>
            <person name="Beltran B."/>
            <person name="Bickham C."/>
            <person name="Bustamante Y."/>
            <person name="Caleb T."/>
            <person name="Canada A."/>
            <person name="Cardenas V."/>
            <person name="Carter K."/>
            <person name="Chacko J."/>
            <person name="Chandrabose M.N."/>
            <person name="Chavez D."/>
            <person name="Chavez A."/>
            <person name="Chen L."/>
            <person name="Chu H.-S."/>
            <person name="Claassen K.J."/>
            <person name="Cockrell R."/>
            <person name="Collins M."/>
            <person name="Cooper J.A."/>
            <person name="Cree A."/>
            <person name="Curry S.M."/>
            <person name="Da Y."/>
            <person name="Dao M.D."/>
            <person name="Das B."/>
            <person name="Davila M.-L."/>
            <person name="Davy-Carroll L."/>
            <person name="Denson S."/>
            <person name="Dinh H."/>
            <person name="Ebong V.E."/>
            <person name="Edwards J.R."/>
            <person name="Egan A."/>
            <person name="El-Daye J."/>
            <person name="Escobedo L."/>
            <person name="Fernandez S."/>
            <person name="Fernando P.R."/>
            <person name="Flagg N."/>
            <person name="Forbes L.D."/>
            <person name="Fowler R.G."/>
            <person name="Fu Q."/>
            <person name="Gabisi R.A."/>
            <person name="Ganer J."/>
            <person name="Garbino Pronczuk A."/>
            <person name="Garcia R.M."/>
            <person name="Garner T."/>
            <person name="Garrett T.E."/>
            <person name="Gonzalez D.A."/>
            <person name="Hamid H."/>
            <person name="Hawkins E.S."/>
            <person name="Hirani K."/>
            <person name="Hogues M.E."/>
            <person name="Hollins B."/>
            <person name="Hsiao C.-H."/>
            <person name="Jabil R."/>
            <person name="James M.L."/>
            <person name="Jhangiani S.N."/>
            <person name="Johnson B."/>
            <person name="Johnson Q."/>
            <person name="Joshi V."/>
            <person name="Kalu J.B."/>
            <person name="Kam C."/>
            <person name="Kashfia A."/>
            <person name="Keebler J."/>
            <person name="Kisamo H."/>
            <person name="Kovar C.L."/>
            <person name="Lago L.A."/>
            <person name="Lai C.-Y."/>
            <person name="Laidlaw J."/>
            <person name="Lara F."/>
            <person name="Le T.-K."/>
            <person name="Lee S.L."/>
            <person name="Legall F.H."/>
            <person name="Lemon S.J."/>
            <person name="Lewis L.R."/>
            <person name="Li B."/>
            <person name="Liu Y."/>
            <person name="Liu Y.-S."/>
            <person name="Lopez J."/>
            <person name="Lozado R.J."/>
            <person name="Lu J."/>
            <person name="Madu R.C."/>
            <person name="Maheshwari M."/>
            <person name="Maheshwari R."/>
            <person name="Malloy K."/>
            <person name="Martinez E."/>
            <person name="Mathew T."/>
            <person name="Mercado I.C."/>
            <person name="Mercado C."/>
            <person name="Meyer B."/>
            <person name="Montgomery K."/>
            <person name="Morgan M.B."/>
            <person name="Munidasa M."/>
            <person name="Nazareth L.V."/>
            <person name="Nelson J."/>
            <person name="Ng B.M."/>
            <person name="Nguyen N.B."/>
            <person name="Nguyen P.Q."/>
            <person name="Nguyen T."/>
            <person name="Obregon M."/>
            <person name="Okwuonu G.O."/>
            <person name="Onwere C.G."/>
            <person name="Orozco G."/>
            <person name="Parra A."/>
            <person name="Patel S."/>
            <person name="Patil S."/>
            <person name="Perez A."/>
            <person name="Perez Y."/>
            <person name="Pham C."/>
            <person name="Primus E.L."/>
            <person name="Pu L.-L."/>
            <person name="Puazo M."/>
            <person name="Qin X."/>
            <person name="Quiroz J.B."/>
            <person name="Reese J."/>
            <person name="Richards S."/>
            <person name="Rives C.M."/>
            <person name="Robberts R."/>
            <person name="Ruiz S.J."/>
            <person name="Ruiz M.J."/>
            <person name="Santibanez J."/>
            <person name="Schneider B.W."/>
            <person name="Sisson I."/>
            <person name="Smith M."/>
            <person name="Sodergren E."/>
            <person name="Song X.-Z."/>
            <person name="Song B.B."/>
            <person name="Summersgill H."/>
            <person name="Thelus R."/>
            <person name="Thornton R.D."/>
            <person name="Trejos Z.Y."/>
            <person name="Usmani K."/>
            <person name="Vattathil S."/>
            <person name="Villasana D."/>
            <person name="Walker D.L."/>
            <person name="Wang S."/>
            <person name="Wang K."/>
            <person name="White C.S."/>
            <person name="Williams A.C."/>
            <person name="Williamson J."/>
            <person name="Wilson K."/>
            <person name="Woghiren I.O."/>
            <person name="Woodworth J.R."/>
            <person name="Worley K.C."/>
            <person name="Wright R.A."/>
            <person name="Wu W."/>
            <person name="Young L."/>
            <person name="Zhang L."/>
            <person name="Zhang J."/>
            <person name="Zhu Y."/>
            <person name="Muzny D.M."/>
            <person name="Weinstock G."/>
            <person name="Gibbs R.A."/>
        </authorList>
    </citation>
    <scope>NUCLEOTIDE SEQUENCE [LARGE SCALE GENOMIC DNA]</scope>
    <source>
        <strain evidence="3">LSR1</strain>
    </source>
</reference>
<dbReference type="KEGG" id="api:100573630"/>
<feature type="region of interest" description="Disordered" evidence="1">
    <location>
        <begin position="1"/>
        <end position="24"/>
    </location>
</feature>
<sequence>MDSQNQNNSMNNASKKKSSKQEKSFRGDINHGITSFKAILNQDVCFEDDNNERYLNDLSIGDLNTKVNMYNSLYLENKINVDNAFDIDLISCVQQMVKRSKETDILVISNTFDAISKVYSCRVDDILSTGNKLIKEFVAETKNKKLVKENEAKPKQKSRKKLMLTTAEKLRSKDKQMLPLKHFFNVDFGNDMIDYAKPSRILMNRYSNDTYWPEYSVSKNVPKVNENQQETFYEMENLSLLIKNAKICPSFHKFLAECDKSTNCDDDIDINKLDNIQTHFSQETSASCANNSEETDDSMDEDFNKPSSEIIINTSPGSSNQNSNRFGKQENLSGLYYCYIYKKK</sequence>
<protein>
    <recommendedName>
        <fullName evidence="4">Condensin complex subunit 2</fullName>
    </recommendedName>
</protein>
<dbReference type="EnsemblMetazoa" id="XM_029490130.1">
    <property type="protein sequence ID" value="XP_029345990.1"/>
    <property type="gene ID" value="LOC100573630"/>
</dbReference>
<organism evidence="2 3">
    <name type="scientific">Acyrthosiphon pisum</name>
    <name type="common">Pea aphid</name>
    <dbReference type="NCBI Taxonomy" id="7029"/>
    <lineage>
        <taxon>Eukaryota</taxon>
        <taxon>Metazoa</taxon>
        <taxon>Ecdysozoa</taxon>
        <taxon>Arthropoda</taxon>
        <taxon>Hexapoda</taxon>
        <taxon>Insecta</taxon>
        <taxon>Pterygota</taxon>
        <taxon>Neoptera</taxon>
        <taxon>Paraneoptera</taxon>
        <taxon>Hemiptera</taxon>
        <taxon>Sternorrhyncha</taxon>
        <taxon>Aphidomorpha</taxon>
        <taxon>Aphidoidea</taxon>
        <taxon>Aphididae</taxon>
        <taxon>Macrosiphini</taxon>
        <taxon>Acyrthosiphon</taxon>
    </lineage>
</organism>
<proteinExistence type="predicted"/>
<dbReference type="Pfam" id="PF05786">
    <property type="entry name" value="Cnd2"/>
    <property type="match status" value="1"/>
</dbReference>
<evidence type="ECO:0000256" key="1">
    <source>
        <dbReference type="SAM" id="MobiDB-lite"/>
    </source>
</evidence>
<dbReference type="GO" id="GO:0000796">
    <property type="term" value="C:condensin complex"/>
    <property type="evidence" value="ECO:0007669"/>
    <property type="project" value="InterPro"/>
</dbReference>
<keyword evidence="3" id="KW-1185">Reference proteome</keyword>
<reference evidence="2" key="2">
    <citation type="submission" date="2022-06" db="UniProtKB">
        <authorList>
            <consortium name="EnsemblMetazoa"/>
        </authorList>
    </citation>
    <scope>IDENTIFICATION</scope>
</reference>
<name>A0A8R2JTQ1_ACYPI</name>
<accession>A0A8R2JTQ1</accession>
<dbReference type="RefSeq" id="XP_029345991.1">
    <property type="nucleotide sequence ID" value="XM_029490131.1"/>
</dbReference>
<dbReference type="InterPro" id="IPR022816">
    <property type="entry name" value="Condensin_barren_su2"/>
</dbReference>
<feature type="region of interest" description="Disordered" evidence="1">
    <location>
        <begin position="284"/>
        <end position="326"/>
    </location>
</feature>